<dbReference type="AlphaFoldDB" id="A0A9K3IME5"/>
<accession>A0A9K3IME5</accession>
<evidence type="ECO:0000256" key="5">
    <source>
        <dbReference type="ARBA" id="ARBA00023242"/>
    </source>
</evidence>
<evidence type="ECO:0000256" key="4">
    <source>
        <dbReference type="ARBA" id="ARBA00023163"/>
    </source>
</evidence>
<gene>
    <name evidence="7" type="ORF">HanXRQr2_Chr07g0305431</name>
</gene>
<dbReference type="CDD" id="cd00265">
    <property type="entry name" value="MADS_MEF2_like"/>
    <property type="match status" value="1"/>
</dbReference>
<evidence type="ECO:0000256" key="3">
    <source>
        <dbReference type="ARBA" id="ARBA00023125"/>
    </source>
</evidence>
<evidence type="ECO:0000256" key="2">
    <source>
        <dbReference type="ARBA" id="ARBA00023015"/>
    </source>
</evidence>
<dbReference type="Pfam" id="PF00319">
    <property type="entry name" value="SRF-TF"/>
    <property type="match status" value="1"/>
</dbReference>
<dbReference type="EMBL" id="MNCJ02000322">
    <property type="protein sequence ID" value="KAF5799518.1"/>
    <property type="molecule type" value="Genomic_DNA"/>
</dbReference>
<comment type="caution">
    <text evidence="7">The sequence shown here is derived from an EMBL/GenBank/DDBJ whole genome shotgun (WGS) entry which is preliminary data.</text>
</comment>
<dbReference type="OrthoDB" id="1896642at2759"/>
<keyword evidence="3" id="KW-0238">DNA-binding</keyword>
<dbReference type="InterPro" id="IPR033896">
    <property type="entry name" value="MEF2-like_N"/>
</dbReference>
<proteinExistence type="predicted"/>
<keyword evidence="8" id="KW-1185">Reference proteome</keyword>
<dbReference type="PRINTS" id="PR00404">
    <property type="entry name" value="MADSDOMAIN"/>
</dbReference>
<dbReference type="GO" id="GO:0000978">
    <property type="term" value="F:RNA polymerase II cis-regulatory region sequence-specific DNA binding"/>
    <property type="evidence" value="ECO:0000318"/>
    <property type="project" value="GO_Central"/>
</dbReference>
<dbReference type="GO" id="GO:0045944">
    <property type="term" value="P:positive regulation of transcription by RNA polymerase II"/>
    <property type="evidence" value="ECO:0007669"/>
    <property type="project" value="InterPro"/>
</dbReference>
<dbReference type="PROSITE" id="PS50066">
    <property type="entry name" value="MADS_BOX_2"/>
    <property type="match status" value="1"/>
</dbReference>
<evidence type="ECO:0000313" key="8">
    <source>
        <dbReference type="Proteomes" id="UP000215914"/>
    </source>
</evidence>
<evidence type="ECO:0000259" key="6">
    <source>
        <dbReference type="PROSITE" id="PS50066"/>
    </source>
</evidence>
<dbReference type="PANTHER" id="PTHR11945">
    <property type="entry name" value="MADS BOX PROTEIN"/>
    <property type="match status" value="1"/>
</dbReference>
<comment type="subcellular location">
    <subcellularLocation>
        <location evidence="1">Nucleus</location>
    </subcellularLocation>
</comment>
<keyword evidence="5" id="KW-0539">Nucleus</keyword>
<evidence type="ECO:0000313" key="7">
    <source>
        <dbReference type="EMBL" id="KAF5799518.1"/>
    </source>
</evidence>
<dbReference type="SMART" id="SM00432">
    <property type="entry name" value="MADS"/>
    <property type="match status" value="1"/>
</dbReference>
<feature type="domain" description="MADS-box" evidence="6">
    <location>
        <begin position="20"/>
        <end position="80"/>
    </location>
</feature>
<dbReference type="GO" id="GO:0006357">
    <property type="term" value="P:regulation of transcription by RNA polymerase II"/>
    <property type="evidence" value="ECO:0000318"/>
    <property type="project" value="GO_Central"/>
</dbReference>
<dbReference type="InterPro" id="IPR002100">
    <property type="entry name" value="TF_MADSbox"/>
</dbReference>
<reference evidence="7" key="1">
    <citation type="journal article" date="2017" name="Nature">
        <title>The sunflower genome provides insights into oil metabolism, flowering and Asterid evolution.</title>
        <authorList>
            <person name="Badouin H."/>
            <person name="Gouzy J."/>
            <person name="Grassa C.J."/>
            <person name="Murat F."/>
            <person name="Staton S.E."/>
            <person name="Cottret L."/>
            <person name="Lelandais-Briere C."/>
            <person name="Owens G.L."/>
            <person name="Carrere S."/>
            <person name="Mayjonade B."/>
            <person name="Legrand L."/>
            <person name="Gill N."/>
            <person name="Kane N.C."/>
            <person name="Bowers J.E."/>
            <person name="Hubner S."/>
            <person name="Bellec A."/>
            <person name="Berard A."/>
            <person name="Berges H."/>
            <person name="Blanchet N."/>
            <person name="Boniface M.C."/>
            <person name="Brunel D."/>
            <person name="Catrice O."/>
            <person name="Chaidir N."/>
            <person name="Claudel C."/>
            <person name="Donnadieu C."/>
            <person name="Faraut T."/>
            <person name="Fievet G."/>
            <person name="Helmstetter N."/>
            <person name="King M."/>
            <person name="Knapp S.J."/>
            <person name="Lai Z."/>
            <person name="Le Paslier M.C."/>
            <person name="Lippi Y."/>
            <person name="Lorenzon L."/>
            <person name="Mandel J.R."/>
            <person name="Marage G."/>
            <person name="Marchand G."/>
            <person name="Marquand E."/>
            <person name="Bret-Mestries E."/>
            <person name="Morien E."/>
            <person name="Nambeesan S."/>
            <person name="Nguyen T."/>
            <person name="Pegot-Espagnet P."/>
            <person name="Pouilly N."/>
            <person name="Raftis F."/>
            <person name="Sallet E."/>
            <person name="Schiex T."/>
            <person name="Thomas J."/>
            <person name="Vandecasteele C."/>
            <person name="Vares D."/>
            <person name="Vear F."/>
            <person name="Vautrin S."/>
            <person name="Crespi M."/>
            <person name="Mangin B."/>
            <person name="Burke J.M."/>
            <person name="Salse J."/>
            <person name="Munos S."/>
            <person name="Vincourt P."/>
            <person name="Rieseberg L.H."/>
            <person name="Langlade N.B."/>
        </authorList>
    </citation>
    <scope>NUCLEOTIDE SEQUENCE</scope>
    <source>
        <tissue evidence="7">Leaves</tissue>
    </source>
</reference>
<dbReference type="GO" id="GO:0005634">
    <property type="term" value="C:nucleus"/>
    <property type="evidence" value="ECO:0007669"/>
    <property type="project" value="UniProtKB-SubCell"/>
</dbReference>
<organism evidence="7 8">
    <name type="scientific">Helianthus annuus</name>
    <name type="common">Common sunflower</name>
    <dbReference type="NCBI Taxonomy" id="4232"/>
    <lineage>
        <taxon>Eukaryota</taxon>
        <taxon>Viridiplantae</taxon>
        <taxon>Streptophyta</taxon>
        <taxon>Embryophyta</taxon>
        <taxon>Tracheophyta</taxon>
        <taxon>Spermatophyta</taxon>
        <taxon>Magnoliopsida</taxon>
        <taxon>eudicotyledons</taxon>
        <taxon>Gunneridae</taxon>
        <taxon>Pentapetalae</taxon>
        <taxon>asterids</taxon>
        <taxon>campanulids</taxon>
        <taxon>Asterales</taxon>
        <taxon>Asteraceae</taxon>
        <taxon>Asteroideae</taxon>
        <taxon>Heliantheae alliance</taxon>
        <taxon>Heliantheae</taxon>
        <taxon>Helianthus</taxon>
    </lineage>
</organism>
<keyword evidence="4" id="KW-0804">Transcription</keyword>
<dbReference type="Proteomes" id="UP000215914">
    <property type="component" value="Unassembled WGS sequence"/>
</dbReference>
<sequence>MNNIPTTMITTTIKKRKTSQGRKKIEIKKIEPQNNRLVTFSKRRAGLFKKASELCILTGAQIAILVNSPGGHLFSFGHPSADVIIDRYLNNTSSSNNSNGNVLEGSNSYKLPPVMEFNQHYIEVSKELEAEKRRREAIQESKAMNSGCGLMWYEEEVDGMAADELQQYLSSLVELKRKVLVRADELMMIKKTPLFLGPNVTEDVGGSGFANEVVHSTMVPGSFVAPTGFDFGYDYGSYDYNRESMHY</sequence>
<name>A0A9K3IME5_HELAN</name>
<dbReference type="Gramene" id="mRNA:HanXRQr2_Chr07g0305431">
    <property type="protein sequence ID" value="CDS:HanXRQr2_Chr07g0305431.1"/>
    <property type="gene ID" value="HanXRQr2_Chr07g0305431"/>
</dbReference>
<keyword evidence="2" id="KW-0805">Transcription regulation</keyword>
<evidence type="ECO:0000256" key="1">
    <source>
        <dbReference type="ARBA" id="ARBA00004123"/>
    </source>
</evidence>
<dbReference type="InterPro" id="IPR036879">
    <property type="entry name" value="TF_MADSbox_sf"/>
</dbReference>
<dbReference type="Gene3D" id="3.40.1810.10">
    <property type="entry name" value="Transcription factor, MADS-box"/>
    <property type="match status" value="1"/>
</dbReference>
<dbReference type="GO" id="GO:0046983">
    <property type="term" value="F:protein dimerization activity"/>
    <property type="evidence" value="ECO:0007669"/>
    <property type="project" value="InterPro"/>
</dbReference>
<dbReference type="GO" id="GO:0000981">
    <property type="term" value="F:DNA-binding transcription factor activity, RNA polymerase II-specific"/>
    <property type="evidence" value="ECO:0000318"/>
    <property type="project" value="GO_Central"/>
</dbReference>
<dbReference type="SUPFAM" id="SSF55455">
    <property type="entry name" value="SRF-like"/>
    <property type="match status" value="1"/>
</dbReference>
<protein>
    <submittedName>
        <fullName evidence="7">Transcription factor MADS-type1 family</fullName>
    </submittedName>
</protein>
<reference evidence="7" key="2">
    <citation type="submission" date="2020-06" db="EMBL/GenBank/DDBJ databases">
        <title>Helianthus annuus Genome sequencing and assembly Release 2.</title>
        <authorList>
            <person name="Gouzy J."/>
            <person name="Langlade N."/>
            <person name="Munos S."/>
        </authorList>
    </citation>
    <scope>NUCLEOTIDE SEQUENCE</scope>
    <source>
        <tissue evidence="7">Leaves</tissue>
    </source>
</reference>
<dbReference type="FunFam" id="3.40.1810.10:FF:000006">
    <property type="entry name" value="Agamous-like MADS-box protein AGL62"/>
    <property type="match status" value="1"/>
</dbReference>
<dbReference type="PANTHER" id="PTHR11945:SF723">
    <property type="entry name" value="AGAMOUS-LIKE MADS-BOX PROTEIN AGL62"/>
    <property type="match status" value="1"/>
</dbReference>